<feature type="transmembrane region" description="Helical" evidence="6">
    <location>
        <begin position="297"/>
        <end position="318"/>
    </location>
</feature>
<feature type="region of interest" description="Disordered" evidence="5">
    <location>
        <begin position="447"/>
        <end position="474"/>
    </location>
</feature>
<evidence type="ECO:0000313" key="8">
    <source>
        <dbReference type="EMBL" id="CAD8345318.1"/>
    </source>
</evidence>
<feature type="transmembrane region" description="Helical" evidence="6">
    <location>
        <begin position="25"/>
        <end position="44"/>
    </location>
</feature>
<feature type="transmembrane region" description="Helical" evidence="6">
    <location>
        <begin position="181"/>
        <end position="204"/>
    </location>
</feature>
<reference evidence="8" key="1">
    <citation type="submission" date="2021-01" db="EMBL/GenBank/DDBJ databases">
        <authorList>
            <person name="Corre E."/>
            <person name="Pelletier E."/>
            <person name="Niang G."/>
            <person name="Scheremetjew M."/>
            <person name="Finn R."/>
            <person name="Kale V."/>
            <person name="Holt S."/>
            <person name="Cochrane G."/>
            <person name="Meng A."/>
            <person name="Brown T."/>
            <person name="Cohen L."/>
        </authorList>
    </citation>
    <scope>NUCLEOTIDE SEQUENCE</scope>
    <source>
        <strain evidence="8">Pbaha01</strain>
    </source>
</reference>
<dbReference type="EMBL" id="HBEG01001991">
    <property type="protein sequence ID" value="CAD8345318.1"/>
    <property type="molecule type" value="Transcribed_RNA"/>
</dbReference>
<keyword evidence="4 6" id="KW-0472">Membrane</keyword>
<feature type="transmembrane region" description="Helical" evidence="6">
    <location>
        <begin position="417"/>
        <end position="438"/>
    </location>
</feature>
<dbReference type="AlphaFoldDB" id="A0A7R9ZVN6"/>
<evidence type="ECO:0000256" key="2">
    <source>
        <dbReference type="ARBA" id="ARBA00022692"/>
    </source>
</evidence>
<keyword evidence="3 6" id="KW-1133">Transmembrane helix</keyword>
<evidence type="ECO:0000256" key="1">
    <source>
        <dbReference type="ARBA" id="ARBA00004141"/>
    </source>
</evidence>
<feature type="transmembrane region" description="Helical" evidence="6">
    <location>
        <begin position="330"/>
        <end position="349"/>
    </location>
</feature>
<dbReference type="InterPro" id="IPR050382">
    <property type="entry name" value="MFS_Na/Anion_cotransporter"/>
</dbReference>
<dbReference type="PROSITE" id="PS50850">
    <property type="entry name" value="MFS"/>
    <property type="match status" value="1"/>
</dbReference>
<evidence type="ECO:0000259" key="7">
    <source>
        <dbReference type="PROSITE" id="PS50850"/>
    </source>
</evidence>
<dbReference type="SUPFAM" id="SSF103473">
    <property type="entry name" value="MFS general substrate transporter"/>
    <property type="match status" value="1"/>
</dbReference>
<protein>
    <recommendedName>
        <fullName evidence="7">Major facilitator superfamily (MFS) profile domain-containing protein</fullName>
    </recommendedName>
</protein>
<dbReference type="GO" id="GO:0022857">
    <property type="term" value="F:transmembrane transporter activity"/>
    <property type="evidence" value="ECO:0007669"/>
    <property type="project" value="InterPro"/>
</dbReference>
<comment type="subcellular location">
    <subcellularLocation>
        <location evidence="1">Membrane</location>
        <topology evidence="1">Multi-pass membrane protein</topology>
    </subcellularLocation>
</comment>
<dbReference type="InterPro" id="IPR020846">
    <property type="entry name" value="MFS_dom"/>
</dbReference>
<proteinExistence type="predicted"/>
<accession>A0A7R9ZVN6</accession>
<feature type="domain" description="Major facilitator superfamily (MFS) profile" evidence="7">
    <location>
        <begin position="31"/>
        <end position="443"/>
    </location>
</feature>
<feature type="transmembrane region" description="Helical" evidence="6">
    <location>
        <begin position="255"/>
        <end position="277"/>
    </location>
</feature>
<gene>
    <name evidence="8" type="ORF">PBAH0796_LOCUS1056</name>
</gene>
<evidence type="ECO:0000256" key="4">
    <source>
        <dbReference type="ARBA" id="ARBA00023136"/>
    </source>
</evidence>
<dbReference type="PANTHER" id="PTHR11662:SF399">
    <property type="entry name" value="FI19708P1-RELATED"/>
    <property type="match status" value="1"/>
</dbReference>
<evidence type="ECO:0000256" key="6">
    <source>
        <dbReference type="SAM" id="Phobius"/>
    </source>
</evidence>
<dbReference type="GO" id="GO:0016020">
    <property type="term" value="C:membrane"/>
    <property type="evidence" value="ECO:0007669"/>
    <property type="project" value="UniProtKB-SubCell"/>
</dbReference>
<sequence>MPLARADENAGVFQSTGVQHFSGGWGWRHVVILLVFMVVFICYADRTNIGIVLAQHDFPGIPHRSKGSILSAFFVGYLSTQILGGVLAQKWGGKATLLLAATTWTFFDVLTPMFAFAGFTPLYLCRVGVGLGEGLLMPTQHALVNFWVPAHERAFLIAVVTCGQEFGSVLANLLSPQLLKGGVTCVFSAWGLTAMLAALLFLWLAASAPELHTSCVRTGEALWIQQRREAPHFAEVRRAHAAEPVMAQSLLGKPCVLAIIAAHAGVNYAWYVVLSWMPTFFAEAHGLDLAARPHLLAAPYAAGLVGVLLAGRASDALVARGLRVRHARKAAQLVGALGVLFFLQLAARAESAGWASTWMMAVLFFGRTQSLGFWVNMVDVCPQTAATLMGVSNTVGTIPGIVGQPITQSILSASGSWSAVFGIGGVVGVAAAVVFAAFGDDKPIDTRATRSDSVDAGRAQDTLDSAIGKPNDIE</sequence>
<dbReference type="PANTHER" id="PTHR11662">
    <property type="entry name" value="SOLUTE CARRIER FAMILY 17"/>
    <property type="match status" value="1"/>
</dbReference>
<name>A0A7R9ZVN6_9DINO</name>
<keyword evidence="2 6" id="KW-0812">Transmembrane</keyword>
<dbReference type="InterPro" id="IPR036259">
    <property type="entry name" value="MFS_trans_sf"/>
</dbReference>
<evidence type="ECO:0000256" key="3">
    <source>
        <dbReference type="ARBA" id="ARBA00022989"/>
    </source>
</evidence>
<organism evidence="8">
    <name type="scientific">Pyrodinium bahamense</name>
    <dbReference type="NCBI Taxonomy" id="73915"/>
    <lineage>
        <taxon>Eukaryota</taxon>
        <taxon>Sar</taxon>
        <taxon>Alveolata</taxon>
        <taxon>Dinophyceae</taxon>
        <taxon>Gonyaulacales</taxon>
        <taxon>Pyrocystaceae</taxon>
        <taxon>Pyrodinium</taxon>
    </lineage>
</organism>
<dbReference type="Pfam" id="PF07690">
    <property type="entry name" value="MFS_1"/>
    <property type="match status" value="1"/>
</dbReference>
<dbReference type="Gene3D" id="1.20.1250.20">
    <property type="entry name" value="MFS general substrate transporter like domains"/>
    <property type="match status" value="2"/>
</dbReference>
<evidence type="ECO:0000256" key="5">
    <source>
        <dbReference type="SAM" id="MobiDB-lite"/>
    </source>
</evidence>
<feature type="transmembrane region" description="Helical" evidence="6">
    <location>
        <begin position="69"/>
        <end position="89"/>
    </location>
</feature>
<dbReference type="InterPro" id="IPR011701">
    <property type="entry name" value="MFS"/>
</dbReference>